<name>A0A380AKX0_9GAMM</name>
<organism evidence="2 3">
    <name type="scientific">Shewanella morhuae</name>
    <dbReference type="NCBI Taxonomy" id="365591"/>
    <lineage>
        <taxon>Bacteria</taxon>
        <taxon>Pseudomonadati</taxon>
        <taxon>Pseudomonadota</taxon>
        <taxon>Gammaproteobacteria</taxon>
        <taxon>Alteromonadales</taxon>
        <taxon>Shewanellaceae</taxon>
        <taxon>Shewanella</taxon>
    </lineage>
</organism>
<dbReference type="GO" id="GO:0016740">
    <property type="term" value="F:transferase activity"/>
    <property type="evidence" value="ECO:0007669"/>
    <property type="project" value="UniProtKB-KW"/>
</dbReference>
<evidence type="ECO:0000259" key="1">
    <source>
        <dbReference type="PROSITE" id="PS50404"/>
    </source>
</evidence>
<dbReference type="Gene3D" id="3.40.30.10">
    <property type="entry name" value="Glutaredoxin"/>
    <property type="match status" value="1"/>
</dbReference>
<dbReference type="AlphaFoldDB" id="A0A380AKX0"/>
<protein>
    <submittedName>
        <fullName evidence="2">Putative glutathione S-transferase</fullName>
    </submittedName>
</protein>
<dbReference type="InterPro" id="IPR050983">
    <property type="entry name" value="GST_Omega/HSP26"/>
</dbReference>
<dbReference type="PROSITE" id="PS50404">
    <property type="entry name" value="GST_NTER"/>
    <property type="match status" value="1"/>
</dbReference>
<dbReference type="SUPFAM" id="SSF52833">
    <property type="entry name" value="Thioredoxin-like"/>
    <property type="match status" value="1"/>
</dbReference>
<evidence type="ECO:0000313" key="2">
    <source>
        <dbReference type="EMBL" id="SUI81694.1"/>
    </source>
</evidence>
<dbReference type="RefSeq" id="WP_115406347.1">
    <property type="nucleotide sequence ID" value="NZ_UGYV01000001.1"/>
</dbReference>
<dbReference type="InterPro" id="IPR036249">
    <property type="entry name" value="Thioredoxin-like_sf"/>
</dbReference>
<dbReference type="PANTHER" id="PTHR43968:SF6">
    <property type="entry name" value="GLUTATHIONE S-TRANSFERASE OMEGA"/>
    <property type="match status" value="1"/>
</dbReference>
<dbReference type="EMBL" id="UGYV01000001">
    <property type="protein sequence ID" value="SUI81694.1"/>
    <property type="molecule type" value="Genomic_DNA"/>
</dbReference>
<dbReference type="InterPro" id="IPR004045">
    <property type="entry name" value="Glutathione_S-Trfase_N"/>
</dbReference>
<accession>A0A380AKX0</accession>
<dbReference type="Proteomes" id="UP000255061">
    <property type="component" value="Unassembled WGS sequence"/>
</dbReference>
<sequence length="198" mass="22485">MRLLSSQASPYARCVGVLIQHLGINNIEELLVNPFDNTAELLDANPLGQIPCLITNDGLALFDSEVIMRYLDTELGDRQMFGAASGNWVLECQYSLVKGLIDSAVKLRQEQMRQEEGLRSAFWTSRFEQALLRGLMQIELQTVITQITIQAPQLALICLLDYVDFRHSELDWRKVAPATALWFSEMRDLPAFIQTRPQ</sequence>
<dbReference type="CDD" id="cd03049">
    <property type="entry name" value="GST_N_3"/>
    <property type="match status" value="1"/>
</dbReference>
<proteinExistence type="predicted"/>
<evidence type="ECO:0000313" key="3">
    <source>
        <dbReference type="Proteomes" id="UP000255061"/>
    </source>
</evidence>
<dbReference type="Pfam" id="PF13409">
    <property type="entry name" value="GST_N_2"/>
    <property type="match status" value="1"/>
</dbReference>
<dbReference type="GO" id="GO:0005737">
    <property type="term" value="C:cytoplasm"/>
    <property type="evidence" value="ECO:0007669"/>
    <property type="project" value="TreeGrafter"/>
</dbReference>
<keyword evidence="2" id="KW-0808">Transferase</keyword>
<dbReference type="Gene3D" id="1.20.1050.10">
    <property type="match status" value="1"/>
</dbReference>
<dbReference type="PANTHER" id="PTHR43968">
    <property type="match status" value="1"/>
</dbReference>
<feature type="domain" description="GST N-terminal" evidence="1">
    <location>
        <begin position="1"/>
        <end position="79"/>
    </location>
</feature>
<gene>
    <name evidence="2" type="ORF">NCTC10736_02447</name>
</gene>
<reference evidence="2 3" key="1">
    <citation type="submission" date="2018-06" db="EMBL/GenBank/DDBJ databases">
        <authorList>
            <consortium name="Pathogen Informatics"/>
            <person name="Doyle S."/>
        </authorList>
    </citation>
    <scope>NUCLEOTIDE SEQUENCE [LARGE SCALE GENOMIC DNA]</scope>
    <source>
        <strain evidence="2 3">NCTC10736</strain>
    </source>
</reference>